<feature type="domain" description="Trigger factor ribosome-binding bacterial" evidence="1">
    <location>
        <begin position="21"/>
        <end position="161"/>
    </location>
</feature>
<protein>
    <recommendedName>
        <fullName evidence="1">Trigger factor ribosome-binding bacterial domain-containing protein</fullName>
    </recommendedName>
</protein>
<dbReference type="PANTHER" id="PTHR30560:SF3">
    <property type="entry name" value="TRIGGER FACTOR-LIKE PROTEIN TIG, CHLOROPLASTIC"/>
    <property type="match status" value="1"/>
</dbReference>
<dbReference type="Gene3D" id="3.30.70.1050">
    <property type="entry name" value="Trigger factor ribosome-binding domain"/>
    <property type="match status" value="1"/>
</dbReference>
<reference evidence="2" key="1">
    <citation type="submission" date="2018-06" db="EMBL/GenBank/DDBJ databases">
        <authorList>
            <person name="Zhirakovskaya E."/>
        </authorList>
    </citation>
    <scope>NUCLEOTIDE SEQUENCE</scope>
</reference>
<organism evidence="2">
    <name type="scientific">hydrothermal vent metagenome</name>
    <dbReference type="NCBI Taxonomy" id="652676"/>
    <lineage>
        <taxon>unclassified sequences</taxon>
        <taxon>metagenomes</taxon>
        <taxon>ecological metagenomes</taxon>
    </lineage>
</organism>
<proteinExistence type="predicted"/>
<evidence type="ECO:0000259" key="1">
    <source>
        <dbReference type="Pfam" id="PF05697"/>
    </source>
</evidence>
<gene>
    <name evidence="2" type="ORF">MNBD_PLANCTO02-145</name>
</gene>
<dbReference type="SUPFAM" id="SSF102735">
    <property type="entry name" value="Trigger factor ribosome-binding domain"/>
    <property type="match status" value="1"/>
</dbReference>
<evidence type="ECO:0000313" key="2">
    <source>
        <dbReference type="EMBL" id="VAX36826.1"/>
    </source>
</evidence>
<dbReference type="AlphaFoldDB" id="A0A3B1D1Q0"/>
<accession>A0A3B1D1Q0</accession>
<dbReference type="GO" id="GO:0044183">
    <property type="term" value="F:protein folding chaperone"/>
    <property type="evidence" value="ECO:0007669"/>
    <property type="project" value="TreeGrafter"/>
</dbReference>
<dbReference type="Pfam" id="PF05697">
    <property type="entry name" value="Trigger_N"/>
    <property type="match status" value="1"/>
</dbReference>
<dbReference type="GO" id="GO:0043335">
    <property type="term" value="P:protein unfolding"/>
    <property type="evidence" value="ECO:0007669"/>
    <property type="project" value="TreeGrafter"/>
</dbReference>
<feature type="non-terminal residue" evidence="2">
    <location>
        <position position="174"/>
    </location>
</feature>
<dbReference type="InterPro" id="IPR036611">
    <property type="entry name" value="Trigger_fac_ribosome-bd_sf"/>
</dbReference>
<name>A0A3B1D1Q0_9ZZZZ</name>
<dbReference type="GO" id="GO:0015031">
    <property type="term" value="P:protein transport"/>
    <property type="evidence" value="ECO:0007669"/>
    <property type="project" value="InterPro"/>
</dbReference>
<dbReference type="GO" id="GO:0003755">
    <property type="term" value="F:peptidyl-prolyl cis-trans isomerase activity"/>
    <property type="evidence" value="ECO:0007669"/>
    <property type="project" value="TreeGrafter"/>
</dbReference>
<dbReference type="GO" id="GO:0043022">
    <property type="term" value="F:ribosome binding"/>
    <property type="evidence" value="ECO:0007669"/>
    <property type="project" value="TreeGrafter"/>
</dbReference>
<dbReference type="InterPro" id="IPR008881">
    <property type="entry name" value="Trigger_fac_ribosome-bd_bac"/>
</dbReference>
<dbReference type="InterPro" id="IPR005215">
    <property type="entry name" value="Trig_fac"/>
</dbReference>
<dbReference type="GO" id="GO:0051083">
    <property type="term" value="P:'de novo' cotranslational protein folding"/>
    <property type="evidence" value="ECO:0007669"/>
    <property type="project" value="TreeGrafter"/>
</dbReference>
<sequence>MTEETTETPVAENEDIPLQIEVEIGEIGPCKKHISVTIPESEIARYEEKELGEIMTTVEIPGFRVGHVPKQLVKKRFKTELENQIKQKLLIDSLEQISDDHDIDPIGEPDLDMENIEFPESGDLEYEFDIEVRPSFELPDFKSFKLNRSTHEITEQEVGDYMSRYLSQYGELIE</sequence>
<dbReference type="EMBL" id="UOGL01000079">
    <property type="protein sequence ID" value="VAX36826.1"/>
    <property type="molecule type" value="Genomic_DNA"/>
</dbReference>
<dbReference type="PANTHER" id="PTHR30560">
    <property type="entry name" value="TRIGGER FACTOR CHAPERONE AND PEPTIDYL-PROLYL CIS/TRANS ISOMERASE"/>
    <property type="match status" value="1"/>
</dbReference>